<sequence>MSCPIEFFRQFTIFRDLTDEELVEISDISHQKSIKKHENIFLEGDRREEVFFIQSGLVKIYKLSEEGEEQIISILHSNEMFPHVGFFDDSPYPATAFTLTDTELLSIPIEAFEEWLIRNPKVTIKVMKVIGEKLLQLQERVQTMTTPDVMKRVVGTLCSFIHELGEEDRSDGSIHVRVPITNSEFANLVGVRRETVNRTFSKLKKEGILSYNRQEIVIHNFAELNRI</sequence>
<dbReference type="RefSeq" id="WP_101331907.1">
    <property type="nucleotide sequence ID" value="NZ_PJNH01000003.1"/>
</dbReference>
<dbReference type="InterPro" id="IPR014710">
    <property type="entry name" value="RmlC-like_jellyroll"/>
</dbReference>
<evidence type="ECO:0000256" key="4">
    <source>
        <dbReference type="ARBA" id="ARBA00023163"/>
    </source>
</evidence>
<evidence type="ECO:0000256" key="2">
    <source>
        <dbReference type="ARBA" id="ARBA00023125"/>
    </source>
</evidence>
<accession>A0A2I0QS01</accession>
<keyword evidence="3" id="KW-0010">Activator</keyword>
<dbReference type="GO" id="GO:0005829">
    <property type="term" value="C:cytosol"/>
    <property type="evidence" value="ECO:0007669"/>
    <property type="project" value="TreeGrafter"/>
</dbReference>
<protein>
    <submittedName>
        <fullName evidence="7">Crp/Fnr family transcriptional regulator</fullName>
    </submittedName>
</protein>
<dbReference type="SMART" id="SM00100">
    <property type="entry name" value="cNMP"/>
    <property type="match status" value="1"/>
</dbReference>
<dbReference type="GO" id="GO:0003677">
    <property type="term" value="F:DNA binding"/>
    <property type="evidence" value="ECO:0007669"/>
    <property type="project" value="UniProtKB-KW"/>
</dbReference>
<dbReference type="InterPro" id="IPR036388">
    <property type="entry name" value="WH-like_DNA-bd_sf"/>
</dbReference>
<dbReference type="Pfam" id="PF13545">
    <property type="entry name" value="HTH_Crp_2"/>
    <property type="match status" value="1"/>
</dbReference>
<feature type="domain" description="HTH crp-type" evidence="6">
    <location>
        <begin position="151"/>
        <end position="222"/>
    </location>
</feature>
<reference evidence="7 8" key="1">
    <citation type="submission" date="2017-06" db="EMBL/GenBank/DDBJ databases">
        <title>the draft geome sequence of Illustriluteabacillus marina B3227.</title>
        <authorList>
            <person name="He R.-H."/>
            <person name="Du Z.-J."/>
        </authorList>
    </citation>
    <scope>NUCLEOTIDE SEQUENCE [LARGE SCALE GENOMIC DNA]</scope>
    <source>
        <strain evidence="7 8">B3227</strain>
    </source>
</reference>
<dbReference type="InterPro" id="IPR036390">
    <property type="entry name" value="WH_DNA-bd_sf"/>
</dbReference>
<dbReference type="EMBL" id="PJNH01000003">
    <property type="protein sequence ID" value="PKR77104.1"/>
    <property type="molecule type" value="Genomic_DNA"/>
</dbReference>
<dbReference type="CDD" id="cd00038">
    <property type="entry name" value="CAP_ED"/>
    <property type="match status" value="1"/>
</dbReference>
<dbReference type="InterPro" id="IPR018490">
    <property type="entry name" value="cNMP-bd_dom_sf"/>
</dbReference>
<dbReference type="SMART" id="SM00419">
    <property type="entry name" value="HTH_CRP"/>
    <property type="match status" value="1"/>
</dbReference>
<organism evidence="7 8">
    <name type="scientific">Halalkalibacillus sediminis</name>
    <dbReference type="NCBI Taxonomy" id="2018042"/>
    <lineage>
        <taxon>Bacteria</taxon>
        <taxon>Bacillati</taxon>
        <taxon>Bacillota</taxon>
        <taxon>Bacilli</taxon>
        <taxon>Bacillales</taxon>
        <taxon>Bacillaceae</taxon>
        <taxon>Halalkalibacillus</taxon>
    </lineage>
</organism>
<evidence type="ECO:0000313" key="8">
    <source>
        <dbReference type="Proteomes" id="UP000243524"/>
    </source>
</evidence>
<dbReference type="SUPFAM" id="SSF46785">
    <property type="entry name" value="Winged helix' DNA-binding domain"/>
    <property type="match status" value="1"/>
</dbReference>
<evidence type="ECO:0000259" key="6">
    <source>
        <dbReference type="PROSITE" id="PS51063"/>
    </source>
</evidence>
<keyword evidence="2" id="KW-0238">DNA-binding</keyword>
<dbReference type="PROSITE" id="PS50042">
    <property type="entry name" value="CNMP_BINDING_3"/>
    <property type="match status" value="1"/>
</dbReference>
<dbReference type="PANTHER" id="PTHR24567:SF26">
    <property type="entry name" value="REGULATORY PROTEIN YEIL"/>
    <property type="match status" value="1"/>
</dbReference>
<dbReference type="InterPro" id="IPR000595">
    <property type="entry name" value="cNMP-bd_dom"/>
</dbReference>
<keyword evidence="4" id="KW-0804">Transcription</keyword>
<keyword evidence="8" id="KW-1185">Reference proteome</keyword>
<gene>
    <name evidence="7" type="ORF">CEY16_10175</name>
</gene>
<comment type="caution">
    <text evidence="7">The sequence shown here is derived from an EMBL/GenBank/DDBJ whole genome shotgun (WGS) entry which is preliminary data.</text>
</comment>
<proteinExistence type="predicted"/>
<evidence type="ECO:0000313" key="7">
    <source>
        <dbReference type="EMBL" id="PKR77104.1"/>
    </source>
</evidence>
<dbReference type="Gene3D" id="2.60.120.10">
    <property type="entry name" value="Jelly Rolls"/>
    <property type="match status" value="1"/>
</dbReference>
<dbReference type="GO" id="GO:0003700">
    <property type="term" value="F:DNA-binding transcription factor activity"/>
    <property type="evidence" value="ECO:0007669"/>
    <property type="project" value="TreeGrafter"/>
</dbReference>
<name>A0A2I0QS01_9BACI</name>
<evidence type="ECO:0000256" key="3">
    <source>
        <dbReference type="ARBA" id="ARBA00023159"/>
    </source>
</evidence>
<dbReference type="Gene3D" id="1.10.10.10">
    <property type="entry name" value="Winged helix-like DNA-binding domain superfamily/Winged helix DNA-binding domain"/>
    <property type="match status" value="1"/>
</dbReference>
<dbReference type="SUPFAM" id="SSF51206">
    <property type="entry name" value="cAMP-binding domain-like"/>
    <property type="match status" value="1"/>
</dbReference>
<dbReference type="PROSITE" id="PS51063">
    <property type="entry name" value="HTH_CRP_2"/>
    <property type="match status" value="1"/>
</dbReference>
<feature type="domain" description="Cyclic nucleotide-binding" evidence="5">
    <location>
        <begin position="13"/>
        <end position="133"/>
    </location>
</feature>
<evidence type="ECO:0000256" key="1">
    <source>
        <dbReference type="ARBA" id="ARBA00023015"/>
    </source>
</evidence>
<evidence type="ECO:0000259" key="5">
    <source>
        <dbReference type="PROSITE" id="PS50042"/>
    </source>
</evidence>
<dbReference type="PANTHER" id="PTHR24567">
    <property type="entry name" value="CRP FAMILY TRANSCRIPTIONAL REGULATORY PROTEIN"/>
    <property type="match status" value="1"/>
</dbReference>
<dbReference type="OrthoDB" id="9810708at2"/>
<dbReference type="InterPro" id="IPR012318">
    <property type="entry name" value="HTH_CRP"/>
</dbReference>
<dbReference type="Proteomes" id="UP000243524">
    <property type="component" value="Unassembled WGS sequence"/>
</dbReference>
<dbReference type="Pfam" id="PF00027">
    <property type="entry name" value="cNMP_binding"/>
    <property type="match status" value="1"/>
</dbReference>
<keyword evidence="1" id="KW-0805">Transcription regulation</keyword>
<dbReference type="AlphaFoldDB" id="A0A2I0QS01"/>
<dbReference type="PRINTS" id="PR00034">
    <property type="entry name" value="HTHCRP"/>
</dbReference>
<dbReference type="InterPro" id="IPR050397">
    <property type="entry name" value="Env_Response_Regulators"/>
</dbReference>